<feature type="transmembrane region" description="Helical" evidence="6">
    <location>
        <begin position="72"/>
        <end position="90"/>
    </location>
</feature>
<evidence type="ECO:0000256" key="2">
    <source>
        <dbReference type="ARBA" id="ARBA00022475"/>
    </source>
</evidence>
<keyword evidence="4 6" id="KW-1133">Transmembrane helix</keyword>
<protein>
    <submittedName>
        <fullName evidence="7">Homoserine/homoserine lactone efflux protein</fullName>
    </submittedName>
</protein>
<evidence type="ECO:0000313" key="7">
    <source>
        <dbReference type="EMBL" id="ARU49717.1"/>
    </source>
</evidence>
<keyword evidence="5 6" id="KW-0472">Membrane</keyword>
<dbReference type="GO" id="GO:0015171">
    <property type="term" value="F:amino acid transmembrane transporter activity"/>
    <property type="evidence" value="ECO:0007669"/>
    <property type="project" value="TreeGrafter"/>
</dbReference>
<organism evidence="7 8">
    <name type="scientific">Sulfurospirillum diekertiae</name>
    <dbReference type="NCBI Taxonomy" id="1854492"/>
    <lineage>
        <taxon>Bacteria</taxon>
        <taxon>Pseudomonadati</taxon>
        <taxon>Campylobacterota</taxon>
        <taxon>Epsilonproteobacteria</taxon>
        <taxon>Campylobacterales</taxon>
        <taxon>Sulfurospirillaceae</taxon>
        <taxon>Sulfurospirillum</taxon>
    </lineage>
</organism>
<dbReference type="InterPro" id="IPR001123">
    <property type="entry name" value="LeuE-type"/>
</dbReference>
<dbReference type="RefSeq" id="WP_238099003.1">
    <property type="nucleotide sequence ID" value="NZ_CP021416.1"/>
</dbReference>
<sequence length="218" mass="24295">MPLDLWTFLIAITLLTMTPGADTMIVIRNTLRGGAKDGLVSSLGICSGLFVHATLSAVGISAILLYSATAFTVLKSVGALYLLWLGFNSFKSFWTAKGVHQKHIAPKPFRFLVSLQEGFLSNVLNPKAIIFYMAFLPQFISHESSVLGQSLFLALLHFVIGTIWQAILVYTIVSANGFITKKKRTSKLRCYLRNGYDSAWHYAFFRKTLSQNLSERTF</sequence>
<evidence type="ECO:0000256" key="5">
    <source>
        <dbReference type="ARBA" id="ARBA00023136"/>
    </source>
</evidence>
<evidence type="ECO:0000313" key="8">
    <source>
        <dbReference type="Proteomes" id="UP000196005"/>
    </source>
</evidence>
<comment type="subcellular location">
    <subcellularLocation>
        <location evidence="1">Cell membrane</location>
        <topology evidence="1">Multi-pass membrane protein</topology>
    </subcellularLocation>
</comment>
<name>A0A1Y0HNM4_9BACT</name>
<feature type="transmembrane region" description="Helical" evidence="6">
    <location>
        <begin position="39"/>
        <end position="66"/>
    </location>
</feature>
<dbReference type="GO" id="GO:0005886">
    <property type="term" value="C:plasma membrane"/>
    <property type="evidence" value="ECO:0007669"/>
    <property type="project" value="UniProtKB-SubCell"/>
</dbReference>
<proteinExistence type="predicted"/>
<evidence type="ECO:0000256" key="3">
    <source>
        <dbReference type="ARBA" id="ARBA00022692"/>
    </source>
</evidence>
<keyword evidence="3 6" id="KW-0812">Transmembrane</keyword>
<dbReference type="AlphaFoldDB" id="A0A1Y0HNM4"/>
<feature type="transmembrane region" description="Helical" evidence="6">
    <location>
        <begin position="6"/>
        <end position="27"/>
    </location>
</feature>
<dbReference type="PIRSF" id="PIRSF006324">
    <property type="entry name" value="LeuE"/>
    <property type="match status" value="1"/>
</dbReference>
<evidence type="ECO:0000256" key="6">
    <source>
        <dbReference type="SAM" id="Phobius"/>
    </source>
</evidence>
<dbReference type="KEGG" id="suls:Sdiek1_2568"/>
<dbReference type="PANTHER" id="PTHR30086">
    <property type="entry name" value="ARGININE EXPORTER PROTEIN ARGO"/>
    <property type="match status" value="1"/>
</dbReference>
<dbReference type="Pfam" id="PF01810">
    <property type="entry name" value="LysE"/>
    <property type="match status" value="1"/>
</dbReference>
<dbReference type="Proteomes" id="UP000196005">
    <property type="component" value="Chromosome"/>
</dbReference>
<feature type="transmembrane region" description="Helical" evidence="6">
    <location>
        <begin position="111"/>
        <end position="135"/>
    </location>
</feature>
<reference evidence="8" key="1">
    <citation type="submission" date="2017-05" db="EMBL/GenBank/DDBJ databases">
        <title>Dechlorination kinetics govern the competition between two new strains of the genus Sulfurospirillum.</title>
        <authorList>
            <person name="Buttet G.F."/>
            <person name="Murray A.M."/>
            <person name="Goris T."/>
            <person name="Burion M."/>
            <person name="Lin B."/>
            <person name="Rolle M."/>
            <person name="Maillard J."/>
        </authorList>
    </citation>
    <scope>NUCLEOTIDE SEQUENCE [LARGE SCALE GENOMIC DNA]</scope>
    <source>
        <strain evidence="8">SL2-1</strain>
    </source>
</reference>
<dbReference type="EMBL" id="CP021416">
    <property type="protein sequence ID" value="ARU49717.1"/>
    <property type="molecule type" value="Genomic_DNA"/>
</dbReference>
<evidence type="ECO:0000256" key="1">
    <source>
        <dbReference type="ARBA" id="ARBA00004651"/>
    </source>
</evidence>
<feature type="transmembrane region" description="Helical" evidence="6">
    <location>
        <begin position="155"/>
        <end position="179"/>
    </location>
</feature>
<keyword evidence="8" id="KW-1185">Reference proteome</keyword>
<accession>A0A1Y0HNM4</accession>
<gene>
    <name evidence="7" type="ORF">Sdiek1_2568</name>
</gene>
<keyword evidence="2" id="KW-1003">Cell membrane</keyword>
<dbReference type="PANTHER" id="PTHR30086:SF20">
    <property type="entry name" value="ARGININE EXPORTER PROTEIN ARGO-RELATED"/>
    <property type="match status" value="1"/>
</dbReference>
<evidence type="ECO:0000256" key="4">
    <source>
        <dbReference type="ARBA" id="ARBA00022989"/>
    </source>
</evidence>